<dbReference type="AlphaFoldDB" id="A0ABD0L437"/>
<feature type="compositionally biased region" description="Polar residues" evidence="1">
    <location>
        <begin position="625"/>
        <end position="636"/>
    </location>
</feature>
<sequence length="1173" mass="129408">MHWNKIQHVCAAVRQIFVQGSRTEAIIVHSHITATENKETWAWFCLCRLSYMSQSGPTEVAKGVLLKSVVFASAQWKVGCWDGCNTAVLDVAKPNVSDSVFGTDSDTSGDLPSSATMPFWRSLRSLLGRNRHRGNGWQEVPQWDELGMNEDDDLMRMAAEADDFLPTEAGGSDEHDLHADDNPVFSSSNNIQWRLSRRQTGAQRLCHVTCECGMPRTGEKASPWLLCLSVAMLLGVCAVSLGLGSYSVFIKKPAPVIDKSIQAFSIPNHKAYINLNALMLARKNNASHYRRRRDVSNSLSPQSESVLDKAESVRVKRSGNFEKSHLMRTEVLFGAPLPGYTGLRDHREEQTDLFKEFVITYIDLLSKASTDKVQVLYGGNELFDYEVESTFWADVRMAVYACIAIALFMFILTSFSIYLTFMGILCIVLSFPLAFFFYRVVFNILALGILNGAAAFVIIGIGVDDVFVFINIFRQTTHMKSVNGRLAYTIKTAGVATFFTSFTTSVAFAANIASSIPAVYEFGLFMSLIVGCCWVTVFLLMPPTLYIYALWFEALEHMCGNLCCHCLQKQEGSVPLDAQQLASPVSSALQLSGDDDDVPLIQMEEDAPASGNDNDDVPMLVPPANDTSPADPQAMESVSSSSIGRFQQYVLGMFVEKVVIRFRIPIIVTFVLLLGASIGCMTQLRPSDHPPQLFEPDTNLQRLLDLKANFSIIDTLRCDHCSALYKVGRIKNITPKPPTGEQAKSVDAGYNVCKRQNCGQLKDRPIMQSGATVYVVFGIKGFTREEMHAGHVLADLKGKVIFDKQFADEVGDLRNITKNKEHIRELCRVCHLLASNSELVKNGSAQCLPSRLPQFLDMYLQSVKECQNLPKSLTIYQQEAPAHAEASINVEGKIIWLAFAFESTTSKGQSYFEAYKHYLKWEKFLEDIRDNKLSSNSPLRSMFQTSEFWTKVMMEVVAVNSAIYSLVLSLVVCICAVAIFTGHFGLLLIIFLTIIAMICLVVAVFYVAGWQMGAVEAVSLSILVGSSVDYCMHLVEGYLLVGKQIPQSTLLSASQARQWRTTSAVRHIGASIISSALTTIMAAVPLTQTTIQPFAKFGSIVLINSTVSITFTLTLCVALLTTFAPARFVSTWRSHGLAFVITAAVCGAIVLALYICSTSGVFIPGPNGEPLFG</sequence>
<feature type="transmembrane region" description="Helical" evidence="2">
    <location>
        <begin position="522"/>
        <end position="541"/>
    </location>
</feature>
<dbReference type="InterPro" id="IPR003392">
    <property type="entry name" value="PTHD_SSD"/>
</dbReference>
<dbReference type="PANTHER" id="PTHR46687">
    <property type="entry name" value="PROTEIN DISPATCHED HOMOLOG 3"/>
    <property type="match status" value="1"/>
</dbReference>
<feature type="transmembrane region" description="Helical" evidence="2">
    <location>
        <begin position="1136"/>
        <end position="1163"/>
    </location>
</feature>
<evidence type="ECO:0000313" key="5">
    <source>
        <dbReference type="Proteomes" id="UP001519460"/>
    </source>
</evidence>
<dbReference type="PROSITE" id="PS50156">
    <property type="entry name" value="SSD"/>
    <property type="match status" value="1"/>
</dbReference>
<feature type="transmembrane region" description="Helical" evidence="2">
    <location>
        <begin position="224"/>
        <end position="249"/>
    </location>
</feature>
<feature type="transmembrane region" description="Helical" evidence="2">
    <location>
        <begin position="419"/>
        <end position="438"/>
    </location>
</feature>
<dbReference type="SUPFAM" id="SSF82866">
    <property type="entry name" value="Multidrug efflux transporter AcrB transmembrane domain"/>
    <property type="match status" value="2"/>
</dbReference>
<feature type="transmembrane region" description="Helical" evidence="2">
    <location>
        <begin position="987"/>
        <end position="1008"/>
    </location>
</feature>
<dbReference type="EMBL" id="JACVVK020000086">
    <property type="protein sequence ID" value="KAK7494100.1"/>
    <property type="molecule type" value="Genomic_DNA"/>
</dbReference>
<name>A0ABD0L437_9CAEN</name>
<dbReference type="Proteomes" id="UP001519460">
    <property type="component" value="Unassembled WGS sequence"/>
</dbReference>
<proteinExistence type="predicted"/>
<evidence type="ECO:0000256" key="1">
    <source>
        <dbReference type="SAM" id="MobiDB-lite"/>
    </source>
</evidence>
<accession>A0ABD0L437</accession>
<dbReference type="Pfam" id="PF02460">
    <property type="entry name" value="Patched"/>
    <property type="match status" value="1"/>
</dbReference>
<feature type="region of interest" description="Disordered" evidence="1">
    <location>
        <begin position="606"/>
        <end position="636"/>
    </location>
</feature>
<evidence type="ECO:0000256" key="2">
    <source>
        <dbReference type="SAM" id="Phobius"/>
    </source>
</evidence>
<feature type="transmembrane region" description="Helical" evidence="2">
    <location>
        <begin position="493"/>
        <end position="516"/>
    </location>
</feature>
<feature type="transmembrane region" description="Helical" evidence="2">
    <location>
        <begin position="1063"/>
        <end position="1085"/>
    </location>
</feature>
<keyword evidence="5" id="KW-1185">Reference proteome</keyword>
<reference evidence="4 5" key="1">
    <citation type="journal article" date="2023" name="Sci. Data">
        <title>Genome assembly of the Korean intertidal mud-creeper Batillaria attramentaria.</title>
        <authorList>
            <person name="Patra A.K."/>
            <person name="Ho P.T."/>
            <person name="Jun S."/>
            <person name="Lee S.J."/>
            <person name="Kim Y."/>
            <person name="Won Y.J."/>
        </authorList>
    </citation>
    <scope>NUCLEOTIDE SEQUENCE [LARGE SCALE GENOMIC DNA]</scope>
    <source>
        <strain evidence="4">Wonlab-2016</strain>
    </source>
</reference>
<protein>
    <recommendedName>
        <fullName evidence="3">SSD domain-containing protein</fullName>
    </recommendedName>
</protein>
<dbReference type="InterPro" id="IPR042480">
    <property type="entry name" value="DISP3"/>
</dbReference>
<dbReference type="Gene3D" id="1.20.1640.10">
    <property type="entry name" value="Multidrug efflux transporter AcrB transmembrane domain"/>
    <property type="match status" value="2"/>
</dbReference>
<gene>
    <name evidence="4" type="ORF">BaRGS_00014573</name>
</gene>
<organism evidence="4 5">
    <name type="scientific">Batillaria attramentaria</name>
    <dbReference type="NCBI Taxonomy" id="370345"/>
    <lineage>
        <taxon>Eukaryota</taxon>
        <taxon>Metazoa</taxon>
        <taxon>Spiralia</taxon>
        <taxon>Lophotrochozoa</taxon>
        <taxon>Mollusca</taxon>
        <taxon>Gastropoda</taxon>
        <taxon>Caenogastropoda</taxon>
        <taxon>Sorbeoconcha</taxon>
        <taxon>Cerithioidea</taxon>
        <taxon>Batillariidae</taxon>
        <taxon>Batillaria</taxon>
    </lineage>
</organism>
<dbReference type="PANTHER" id="PTHR46687:SF1">
    <property type="entry name" value="PROTEIN DISPATCHED HOMOLOG 3"/>
    <property type="match status" value="1"/>
</dbReference>
<comment type="caution">
    <text evidence="4">The sequence shown here is derived from an EMBL/GenBank/DDBJ whole genome shotgun (WGS) entry which is preliminary data.</text>
</comment>
<keyword evidence="2" id="KW-1133">Transmembrane helix</keyword>
<feature type="domain" description="SSD" evidence="3">
    <location>
        <begin position="419"/>
        <end position="547"/>
    </location>
</feature>
<feature type="transmembrane region" description="Helical" evidence="2">
    <location>
        <begin position="444"/>
        <end position="473"/>
    </location>
</feature>
<dbReference type="InterPro" id="IPR000731">
    <property type="entry name" value="SSD"/>
</dbReference>
<keyword evidence="2" id="KW-0812">Transmembrane</keyword>
<evidence type="ECO:0000313" key="4">
    <source>
        <dbReference type="EMBL" id="KAK7494100.1"/>
    </source>
</evidence>
<feature type="transmembrane region" description="Helical" evidence="2">
    <location>
        <begin position="962"/>
        <end position="980"/>
    </location>
</feature>
<keyword evidence="2" id="KW-0472">Membrane</keyword>
<feature type="transmembrane region" description="Helical" evidence="2">
    <location>
        <begin position="1097"/>
        <end position="1124"/>
    </location>
</feature>
<feature type="transmembrane region" description="Helical" evidence="2">
    <location>
        <begin position="391"/>
        <end position="412"/>
    </location>
</feature>
<evidence type="ECO:0000259" key="3">
    <source>
        <dbReference type="PROSITE" id="PS50156"/>
    </source>
</evidence>